<proteinExistence type="predicted"/>
<organism evidence="2 3">
    <name type="scientific">Pleurodeles waltl</name>
    <name type="common">Iberian ribbed newt</name>
    <dbReference type="NCBI Taxonomy" id="8319"/>
    <lineage>
        <taxon>Eukaryota</taxon>
        <taxon>Metazoa</taxon>
        <taxon>Chordata</taxon>
        <taxon>Craniata</taxon>
        <taxon>Vertebrata</taxon>
        <taxon>Euteleostomi</taxon>
        <taxon>Amphibia</taxon>
        <taxon>Batrachia</taxon>
        <taxon>Caudata</taxon>
        <taxon>Salamandroidea</taxon>
        <taxon>Salamandridae</taxon>
        <taxon>Pleurodelinae</taxon>
        <taxon>Pleurodeles</taxon>
    </lineage>
</organism>
<dbReference type="AlphaFoldDB" id="A0AAV7UJH3"/>
<dbReference type="EMBL" id="JANPWB010000005">
    <property type="protein sequence ID" value="KAJ1188952.1"/>
    <property type="molecule type" value="Genomic_DNA"/>
</dbReference>
<reference evidence="2" key="1">
    <citation type="journal article" date="2022" name="bioRxiv">
        <title>Sequencing and chromosome-scale assembly of the giantPleurodeles waltlgenome.</title>
        <authorList>
            <person name="Brown T."/>
            <person name="Elewa A."/>
            <person name="Iarovenko S."/>
            <person name="Subramanian E."/>
            <person name="Araus A.J."/>
            <person name="Petzold A."/>
            <person name="Susuki M."/>
            <person name="Suzuki K.-i.T."/>
            <person name="Hayashi T."/>
            <person name="Toyoda A."/>
            <person name="Oliveira C."/>
            <person name="Osipova E."/>
            <person name="Leigh N.D."/>
            <person name="Simon A."/>
            <person name="Yun M.H."/>
        </authorList>
    </citation>
    <scope>NUCLEOTIDE SEQUENCE</scope>
    <source>
        <strain evidence="2">20211129_DDA</strain>
        <tissue evidence="2">Liver</tissue>
    </source>
</reference>
<feature type="signal peptide" evidence="1">
    <location>
        <begin position="1"/>
        <end position="18"/>
    </location>
</feature>
<keyword evidence="3" id="KW-1185">Reference proteome</keyword>
<name>A0AAV7UJH3_PLEWA</name>
<protein>
    <submittedName>
        <fullName evidence="2">Uncharacterized protein</fullName>
    </submittedName>
</protein>
<feature type="chain" id="PRO_5043563619" evidence="1">
    <location>
        <begin position="19"/>
        <end position="78"/>
    </location>
</feature>
<gene>
    <name evidence="2" type="ORF">NDU88_005708</name>
</gene>
<evidence type="ECO:0000313" key="2">
    <source>
        <dbReference type="EMBL" id="KAJ1188952.1"/>
    </source>
</evidence>
<evidence type="ECO:0000313" key="3">
    <source>
        <dbReference type="Proteomes" id="UP001066276"/>
    </source>
</evidence>
<comment type="caution">
    <text evidence="2">The sequence shown here is derived from an EMBL/GenBank/DDBJ whole genome shotgun (WGS) entry which is preliminary data.</text>
</comment>
<keyword evidence="1" id="KW-0732">Signal</keyword>
<sequence>MFLLRVRALGHGLLAGAAEPLPRARGEQGTEAGLPAWEDGCGPSSLWKPQSCVRRQAALRTERAACMGLRQRLGLLAE</sequence>
<accession>A0AAV7UJH3</accession>
<dbReference type="Proteomes" id="UP001066276">
    <property type="component" value="Chromosome 3_1"/>
</dbReference>
<evidence type="ECO:0000256" key="1">
    <source>
        <dbReference type="SAM" id="SignalP"/>
    </source>
</evidence>